<evidence type="ECO:0000313" key="1">
    <source>
        <dbReference type="EMBL" id="JAP89287.1"/>
    </source>
</evidence>
<reference evidence="1" key="1">
    <citation type="submission" date="2015-07" db="EMBL/GenBank/DDBJ databases">
        <title>Adaptation to a free-living lifestyle via gene acquisitions in the diplomonad Trepomonas sp. PC1.</title>
        <authorList>
            <person name="Xu F."/>
            <person name="Jerlstrom-Hultqvist J."/>
            <person name="Kolisko M."/>
            <person name="Simpson A.G.B."/>
            <person name="Roger A.J."/>
            <person name="Svard S.G."/>
            <person name="Andersson J.O."/>
        </authorList>
    </citation>
    <scope>NUCLEOTIDE SEQUENCE</scope>
    <source>
        <strain evidence="1">PC1</strain>
    </source>
</reference>
<dbReference type="EMBL" id="GDID01007319">
    <property type="protein sequence ID" value="JAP89287.1"/>
    <property type="molecule type" value="Transcribed_RNA"/>
</dbReference>
<gene>
    <name evidence="1" type="ORF">TPC1_31218</name>
</gene>
<name>A0A146JXP5_9EUKA</name>
<sequence>VIETKFLSQSFINTIIRQSSKVILNSQKFTSYGKSHPKIAFMNGYPKINLYNQQQNIICPRYFWQFIGESLLQSITNLTWFQNIKADTFKTQLLPLIEQLYNQQVNNIGEVQVQYEDRFLNLLSLEIRNYNTIPEATFAFVCKDCNITLNEGFVKLCGLSLDDDLFKFYRQVYKSVNPLTVVQDKRFQCLQVYSDLLLGLENNDSFLQMLQLHAQQPLAEFDQFILEYGKYDFNASQQYLILKQFKSSQKDKKYFTPYFDELVQQIYKQSKELRVCPQKSDISHFNVLLWAIKADQNLVEALFQLVIKTKRLKVDLKEFTEMYLNIEHQKQFIELLKVNKCYEELVLLEGTNLQNWEYAKNVFYGLNSAKPRCVAEIESGEKLKLLEMLEMI</sequence>
<dbReference type="AlphaFoldDB" id="A0A146JXP5"/>
<proteinExistence type="predicted"/>
<organism evidence="1">
    <name type="scientific">Trepomonas sp. PC1</name>
    <dbReference type="NCBI Taxonomy" id="1076344"/>
    <lineage>
        <taxon>Eukaryota</taxon>
        <taxon>Metamonada</taxon>
        <taxon>Diplomonadida</taxon>
        <taxon>Hexamitidae</taxon>
        <taxon>Hexamitinae</taxon>
        <taxon>Trepomonas</taxon>
    </lineage>
</organism>
<protein>
    <submittedName>
        <fullName evidence="1">Uncharacterized protein</fullName>
    </submittedName>
</protein>
<feature type="non-terminal residue" evidence="1">
    <location>
        <position position="1"/>
    </location>
</feature>
<accession>A0A146JXP5</accession>